<feature type="region of interest" description="Disordered" evidence="1">
    <location>
        <begin position="144"/>
        <end position="179"/>
    </location>
</feature>
<feature type="compositionally biased region" description="Polar residues" evidence="1">
    <location>
        <begin position="159"/>
        <end position="179"/>
    </location>
</feature>
<evidence type="ECO:0000313" key="2">
    <source>
        <dbReference type="EMBL" id="SPO30451.1"/>
    </source>
</evidence>
<feature type="region of interest" description="Disordered" evidence="1">
    <location>
        <begin position="25"/>
        <end position="72"/>
    </location>
</feature>
<proteinExistence type="predicted"/>
<feature type="compositionally biased region" description="Low complexity" evidence="1">
    <location>
        <begin position="25"/>
        <end position="42"/>
    </location>
</feature>
<protein>
    <submittedName>
        <fullName evidence="2">Uncharacterized protein</fullName>
    </submittedName>
</protein>
<evidence type="ECO:0000313" key="3">
    <source>
        <dbReference type="Proteomes" id="UP000324022"/>
    </source>
</evidence>
<dbReference type="OrthoDB" id="2550309at2759"/>
<dbReference type="EMBL" id="OOIN01000033">
    <property type="protein sequence ID" value="SPO30451.1"/>
    <property type="molecule type" value="Genomic_DNA"/>
</dbReference>
<name>A0A5C3ELQ0_9BASI</name>
<feature type="region of interest" description="Disordered" evidence="1">
    <location>
        <begin position="528"/>
        <end position="548"/>
    </location>
</feature>
<feature type="compositionally biased region" description="Polar residues" evidence="1">
    <location>
        <begin position="535"/>
        <end position="548"/>
    </location>
</feature>
<gene>
    <name evidence="2" type="ORF">UTRI_06381</name>
</gene>
<evidence type="ECO:0000256" key="1">
    <source>
        <dbReference type="SAM" id="MobiDB-lite"/>
    </source>
</evidence>
<accession>A0A5C3ELQ0</accession>
<dbReference type="AlphaFoldDB" id="A0A5C3ELQ0"/>
<dbReference type="Proteomes" id="UP000324022">
    <property type="component" value="Unassembled WGS sequence"/>
</dbReference>
<reference evidence="2 3" key="1">
    <citation type="submission" date="2018-03" db="EMBL/GenBank/DDBJ databases">
        <authorList>
            <person name="Guldener U."/>
        </authorList>
    </citation>
    <scope>NUCLEOTIDE SEQUENCE [LARGE SCALE GENOMIC DNA]</scope>
    <source>
        <strain evidence="2 3">NBRC100155</strain>
    </source>
</reference>
<organism evidence="2 3">
    <name type="scientific">Ustilago trichophora</name>
    <dbReference type="NCBI Taxonomy" id="86804"/>
    <lineage>
        <taxon>Eukaryota</taxon>
        <taxon>Fungi</taxon>
        <taxon>Dikarya</taxon>
        <taxon>Basidiomycota</taxon>
        <taxon>Ustilaginomycotina</taxon>
        <taxon>Ustilaginomycetes</taxon>
        <taxon>Ustilaginales</taxon>
        <taxon>Ustilaginaceae</taxon>
        <taxon>Ustilago</taxon>
    </lineage>
</organism>
<sequence length="782" mass="87259">MSFSTAFQSLRLSARSIQLPRRIAASSIPSRASSSSSTSNRSSDNRRLPHVTRRGTPAAQPHAPHGHLDQGVAGPSRCFCTSHRKEKASELPLEELQFQTELDAYRHDQLSTSTDHWQRAENSRSILPLAESHIHTGRLPHHISQNGADAAPPPIQPLLASNRNHQPTTHSSRNDFFTPSVQQDTRHDLAAVEPISNDTKQPIAHMYHPTYIDSLDPKQREALDDRTRLLLRSGEHSIEALSAEYGHLSAEDREQVCCHIMTQCVKGAQDPRVVWDLYRTWTSTSQVATTIQPGSLRTMLRRMQGDTLYRCATYLHAARMTRQAAKVVGDPRLKPSQSRYLLERLVYDLELPPTLNAKHHHTKLSNLSANASTTPHVSTDTFAAADARIAVREICDAMINLMADGVSFKRKTLNRTLKLLALTRARSRVVRLLRAAQRRAQIDMLTEIGGDPEHGNELRAAGGFSRLRIEEAKPPQVVSTKVMDQVIRLLSAQDSTGAKIAYELLSTLDPLQRSPAMYDALMTVYGNTRIPPGPTQQSPDGSTQSSTEYTRIGQQLWTDILTLAHIGGPTLHTLSARIVCHARTRKLELIKSDLAYLRDSRLGTIHSLTENAKLSIIRCCIESGSLLTGYRYATLLLRSTFVTHDRALQFKIINTLLGAAQHIHIPSSNNGCSSTPSRAQLLKRFLGHFSHLYQRFPQLHTRVDSLKLLVDLLDANHSCLETVAVWNMVRLVASHFAKNDPRLICLLSAFSKVFHSRNEISSADHLRGLIEKLKSHPKDNVS</sequence>
<keyword evidence="3" id="KW-1185">Reference proteome</keyword>